<keyword evidence="3" id="KW-1185">Reference proteome</keyword>
<feature type="region of interest" description="Disordered" evidence="1">
    <location>
        <begin position="84"/>
        <end position="133"/>
    </location>
</feature>
<dbReference type="Proteomes" id="UP000605361">
    <property type="component" value="Unassembled WGS sequence"/>
</dbReference>
<comment type="caution">
    <text evidence="2">The sequence shown here is derived from an EMBL/GenBank/DDBJ whole genome shotgun (WGS) entry which is preliminary data.</text>
</comment>
<gene>
    <name evidence="2" type="ORF">ITP53_31225</name>
</gene>
<dbReference type="EMBL" id="JADOGI010000112">
    <property type="protein sequence ID" value="MBF8190119.1"/>
    <property type="molecule type" value="Genomic_DNA"/>
</dbReference>
<evidence type="ECO:0000313" key="3">
    <source>
        <dbReference type="Proteomes" id="UP000605361"/>
    </source>
</evidence>
<proteinExistence type="predicted"/>
<accession>A0A931AFH6</accession>
<name>A0A931AFH6_9ACTN</name>
<sequence length="133" mass="14599">MTELDRLDDGQAHALPAVVEARPADRNPYLVYVGRLDSAESRRTMAGCLTEVARMLAVGDPAAVPWEVLRFQHVARLRPLLSERTTLRARPAAPGQRRDRRPLGDEGHPPRCVTGLRQSVRLARDGTSGGVEA</sequence>
<protein>
    <submittedName>
        <fullName evidence="2">Uncharacterized protein</fullName>
    </submittedName>
</protein>
<evidence type="ECO:0000256" key="1">
    <source>
        <dbReference type="SAM" id="MobiDB-lite"/>
    </source>
</evidence>
<dbReference type="AlphaFoldDB" id="A0A931AFH6"/>
<reference evidence="2" key="1">
    <citation type="submission" date="2020-11" db="EMBL/GenBank/DDBJ databases">
        <title>Whole-genome analyses of Nonomuraea sp. K274.</title>
        <authorList>
            <person name="Veyisoglu A."/>
        </authorList>
    </citation>
    <scope>NUCLEOTIDE SEQUENCE</scope>
    <source>
        <strain evidence="2">K274</strain>
    </source>
</reference>
<evidence type="ECO:0000313" key="2">
    <source>
        <dbReference type="EMBL" id="MBF8190119.1"/>
    </source>
</evidence>
<organism evidence="2 3">
    <name type="scientific">Nonomuraea cypriaca</name>
    <dbReference type="NCBI Taxonomy" id="1187855"/>
    <lineage>
        <taxon>Bacteria</taxon>
        <taxon>Bacillati</taxon>
        <taxon>Actinomycetota</taxon>
        <taxon>Actinomycetes</taxon>
        <taxon>Streptosporangiales</taxon>
        <taxon>Streptosporangiaceae</taxon>
        <taxon>Nonomuraea</taxon>
    </lineage>
</organism>